<dbReference type="SUPFAM" id="SSF55120">
    <property type="entry name" value="Pseudouridine synthase"/>
    <property type="match status" value="1"/>
</dbReference>
<sequence length="312" mass="35047">MKPAPSPPASSEKLQKTLADAGFGSRRSLEGWIEAGRVSVNGTRAKLGERVVPSDVIRVDGRRIARPWSEGEKEPPRVRVLRYHKPAGEICTRRDPEGRPCVFEQLPNISRGRWIAVGRLDVTTSGILLFTNAGELANRLMHPANGVEREYAVRVLPWDPSPATESPYSRRKISPSPVKPTVSPALLEQLQTGVRLEDGMARFQRVIDGGGQGQNHWYHVIIREGRTHEVRRIWEAVGFRVSRLIRIRYGPVRLHRELRPGNWEDLTRREVEELASIVGFPLPAAPVSPRGKKHPPRANRPPVGRGRQKPRA</sequence>
<dbReference type="Gene3D" id="3.10.290.10">
    <property type="entry name" value="RNA-binding S4 domain"/>
    <property type="match status" value="1"/>
</dbReference>
<dbReference type="PROSITE" id="PS01149">
    <property type="entry name" value="PSI_RSU"/>
    <property type="match status" value="1"/>
</dbReference>
<dbReference type="PANTHER" id="PTHR47683:SF3">
    <property type="entry name" value="RIBOSOMAL LARGE SUBUNIT PSEUDOURIDINE SYNTHASE B"/>
    <property type="match status" value="1"/>
</dbReference>
<dbReference type="InterPro" id="IPR006145">
    <property type="entry name" value="PsdUridine_synth_RsuA/RluA"/>
</dbReference>
<keyword evidence="3" id="KW-0694">RNA-binding</keyword>
<dbReference type="GO" id="GO:0120159">
    <property type="term" value="F:rRNA pseudouridine synthase activity"/>
    <property type="evidence" value="ECO:0007669"/>
    <property type="project" value="UniProtKB-ARBA"/>
</dbReference>
<evidence type="ECO:0000256" key="1">
    <source>
        <dbReference type="ARBA" id="ARBA00008348"/>
    </source>
</evidence>
<evidence type="ECO:0000313" key="7">
    <source>
        <dbReference type="EMBL" id="VFJ68069.1"/>
    </source>
</evidence>
<dbReference type="CDD" id="cd00165">
    <property type="entry name" value="S4"/>
    <property type="match status" value="1"/>
</dbReference>
<proteinExistence type="inferred from homology"/>
<dbReference type="GO" id="GO:0000455">
    <property type="term" value="P:enzyme-directed rRNA pseudouridine synthesis"/>
    <property type="evidence" value="ECO:0007669"/>
    <property type="project" value="UniProtKB-ARBA"/>
</dbReference>
<dbReference type="PANTHER" id="PTHR47683">
    <property type="entry name" value="PSEUDOURIDINE SYNTHASE FAMILY PROTEIN-RELATED"/>
    <property type="match status" value="1"/>
</dbReference>
<dbReference type="Pfam" id="PF00849">
    <property type="entry name" value="PseudoU_synth_2"/>
    <property type="match status" value="1"/>
</dbReference>
<feature type="domain" description="RNA-binding S4" evidence="5">
    <location>
        <begin position="12"/>
        <end position="69"/>
    </location>
</feature>
<organism evidence="6">
    <name type="scientific">Candidatus Kentrum sp. DK</name>
    <dbReference type="NCBI Taxonomy" id="2126562"/>
    <lineage>
        <taxon>Bacteria</taxon>
        <taxon>Pseudomonadati</taxon>
        <taxon>Pseudomonadota</taxon>
        <taxon>Gammaproteobacteria</taxon>
        <taxon>Candidatus Kentrum</taxon>
    </lineage>
</organism>
<evidence type="ECO:0000259" key="5">
    <source>
        <dbReference type="SMART" id="SM00363"/>
    </source>
</evidence>
<dbReference type="InterPro" id="IPR002942">
    <property type="entry name" value="S4_RNA-bd"/>
</dbReference>
<dbReference type="GO" id="GO:0003723">
    <property type="term" value="F:RNA binding"/>
    <property type="evidence" value="ECO:0007669"/>
    <property type="project" value="UniProtKB-KW"/>
</dbReference>
<feature type="region of interest" description="Disordered" evidence="4">
    <location>
        <begin position="282"/>
        <end position="312"/>
    </location>
</feature>
<dbReference type="SUPFAM" id="SSF55174">
    <property type="entry name" value="Alpha-L RNA-binding motif"/>
    <property type="match status" value="1"/>
</dbReference>
<protein>
    <submittedName>
        <fullName evidence="6">Ribosomal large subunit pseudouridine synthase B</fullName>
    </submittedName>
</protein>
<dbReference type="EMBL" id="CAADEY010000175">
    <property type="protein sequence ID" value="VFJ68069.1"/>
    <property type="molecule type" value="Genomic_DNA"/>
</dbReference>
<comment type="similarity">
    <text evidence="1">Belongs to the pseudouridine synthase RsuA family.</text>
</comment>
<dbReference type="InterPro" id="IPR050343">
    <property type="entry name" value="RsuA_PseudoU_synthase"/>
</dbReference>
<dbReference type="AlphaFoldDB" id="A0A450STV8"/>
<evidence type="ECO:0000256" key="4">
    <source>
        <dbReference type="SAM" id="MobiDB-lite"/>
    </source>
</evidence>
<reference evidence="6" key="1">
    <citation type="submission" date="2019-02" db="EMBL/GenBank/DDBJ databases">
        <authorList>
            <person name="Gruber-Vodicka R. H."/>
            <person name="Seah K. B. B."/>
        </authorList>
    </citation>
    <scope>NUCLEOTIDE SEQUENCE</scope>
    <source>
        <strain evidence="7">BECK_DK161</strain>
        <strain evidence="6">BECK_DK47</strain>
    </source>
</reference>
<dbReference type="CDD" id="cd02556">
    <property type="entry name" value="PseudoU_synth_RluB"/>
    <property type="match status" value="1"/>
</dbReference>
<gene>
    <name evidence="6" type="ORF">BECKDK2373B_GA0170837_10663</name>
    <name evidence="7" type="ORF">BECKDK2373C_GA0170839_11754</name>
</gene>
<dbReference type="InterPro" id="IPR036986">
    <property type="entry name" value="S4_RNA-bd_sf"/>
</dbReference>
<evidence type="ECO:0000313" key="6">
    <source>
        <dbReference type="EMBL" id="VFJ57401.1"/>
    </source>
</evidence>
<feature type="region of interest" description="Disordered" evidence="4">
    <location>
        <begin position="1"/>
        <end position="20"/>
    </location>
</feature>
<dbReference type="Pfam" id="PF01479">
    <property type="entry name" value="S4"/>
    <property type="match status" value="1"/>
</dbReference>
<keyword evidence="2" id="KW-0413">Isomerase</keyword>
<dbReference type="Gene3D" id="3.30.2350.10">
    <property type="entry name" value="Pseudouridine synthase"/>
    <property type="match status" value="1"/>
</dbReference>
<dbReference type="PROSITE" id="PS50889">
    <property type="entry name" value="S4"/>
    <property type="match status" value="1"/>
</dbReference>
<evidence type="ECO:0000256" key="3">
    <source>
        <dbReference type="PROSITE-ProRule" id="PRU00182"/>
    </source>
</evidence>
<dbReference type="EMBL" id="CAADEX010000066">
    <property type="protein sequence ID" value="VFJ57401.1"/>
    <property type="molecule type" value="Genomic_DNA"/>
</dbReference>
<dbReference type="SMART" id="SM00363">
    <property type="entry name" value="S4"/>
    <property type="match status" value="1"/>
</dbReference>
<name>A0A450STV8_9GAMM</name>
<evidence type="ECO:0000256" key="2">
    <source>
        <dbReference type="ARBA" id="ARBA00023235"/>
    </source>
</evidence>
<dbReference type="InterPro" id="IPR020103">
    <property type="entry name" value="PsdUridine_synth_cat_dom_sf"/>
</dbReference>
<accession>A0A450STV8</accession>
<dbReference type="InterPro" id="IPR018496">
    <property type="entry name" value="PsdUridine_synth_RsuA/RluB_CS"/>
</dbReference>
<dbReference type="FunFam" id="3.10.290.10:FF:000003">
    <property type="entry name" value="Pseudouridine synthase"/>
    <property type="match status" value="1"/>
</dbReference>